<reference evidence="3" key="1">
    <citation type="submission" date="2016-10" db="EMBL/GenBank/DDBJ databases">
        <authorList>
            <person name="Varghese N."/>
            <person name="Submissions S."/>
        </authorList>
    </citation>
    <scope>NUCLEOTIDE SEQUENCE [LARGE SCALE GENOMIC DNA]</scope>
    <source>
        <strain evidence="3">DSM 16477</strain>
    </source>
</reference>
<dbReference type="STRING" id="218672.SAMN04489759_104296"/>
<keyword evidence="1" id="KW-0812">Transmembrane</keyword>
<feature type="transmembrane region" description="Helical" evidence="1">
    <location>
        <begin position="76"/>
        <end position="96"/>
    </location>
</feature>
<name>A0A1G7R7H2_9RHOB</name>
<proteinExistence type="predicted"/>
<feature type="transmembrane region" description="Helical" evidence="1">
    <location>
        <begin position="42"/>
        <end position="64"/>
    </location>
</feature>
<dbReference type="EMBL" id="FNBP01000004">
    <property type="protein sequence ID" value="SDG06654.1"/>
    <property type="molecule type" value="Genomic_DNA"/>
</dbReference>
<evidence type="ECO:0000256" key="1">
    <source>
        <dbReference type="SAM" id="Phobius"/>
    </source>
</evidence>
<feature type="transmembrane region" description="Helical" evidence="1">
    <location>
        <begin position="102"/>
        <end position="127"/>
    </location>
</feature>
<keyword evidence="3" id="KW-1185">Reference proteome</keyword>
<keyword evidence="1" id="KW-1133">Transmembrane helix</keyword>
<dbReference type="Proteomes" id="UP000199399">
    <property type="component" value="Unassembled WGS sequence"/>
</dbReference>
<organism evidence="2 3">
    <name type="scientific">Sulfitobacter delicatus</name>
    <dbReference type="NCBI Taxonomy" id="218672"/>
    <lineage>
        <taxon>Bacteria</taxon>
        <taxon>Pseudomonadati</taxon>
        <taxon>Pseudomonadota</taxon>
        <taxon>Alphaproteobacteria</taxon>
        <taxon>Rhodobacterales</taxon>
        <taxon>Roseobacteraceae</taxon>
        <taxon>Sulfitobacter</taxon>
    </lineage>
</organism>
<evidence type="ECO:0008006" key="4">
    <source>
        <dbReference type="Google" id="ProtNLM"/>
    </source>
</evidence>
<dbReference type="AlphaFoldDB" id="A0A1G7R7H2"/>
<accession>A0A1G7R7H2</accession>
<evidence type="ECO:0000313" key="3">
    <source>
        <dbReference type="Proteomes" id="UP000199399"/>
    </source>
</evidence>
<keyword evidence="1" id="KW-0472">Membrane</keyword>
<sequence>MFFSTLFTLFGLGALCWILFNLAVYALPFAIGLTSGMYLYETGQGVFLSIIAGLFIGGFVAVLGEFAFDRIRWAPLKLAIGLIYAVPAGIAGFHAAKGLAEFGSAGAATITLLSWLGALVVGGTAWARVSGWSEVNALSDPHPHRSFDEH</sequence>
<evidence type="ECO:0000313" key="2">
    <source>
        <dbReference type="EMBL" id="SDG06654.1"/>
    </source>
</evidence>
<dbReference type="RefSeq" id="WP_208597548.1">
    <property type="nucleotide sequence ID" value="NZ_FNBP01000004.1"/>
</dbReference>
<gene>
    <name evidence="2" type="ORF">SAMN04489759_104296</name>
</gene>
<protein>
    <recommendedName>
        <fullName evidence="4">DUF4175 domain-containing protein</fullName>
    </recommendedName>
</protein>